<gene>
    <name evidence="12" type="ORF">POSPLADRAFT_1171698</name>
</gene>
<keyword evidence="5 10" id="KW-0999">Mitochondrion inner membrane</keyword>
<dbReference type="GO" id="GO:0005743">
    <property type="term" value="C:mitochondrial inner membrane"/>
    <property type="evidence" value="ECO:0007669"/>
    <property type="project" value="UniProtKB-SubCell"/>
</dbReference>
<keyword evidence="3 10" id="KW-0812">Transmembrane</keyword>
<evidence type="ECO:0000256" key="7">
    <source>
        <dbReference type="ARBA" id="ARBA00023128"/>
    </source>
</evidence>
<evidence type="ECO:0000256" key="6">
    <source>
        <dbReference type="ARBA" id="ARBA00022989"/>
    </source>
</evidence>
<keyword evidence="7 10" id="KW-0496">Mitochondrion</keyword>
<sequence length="305" mass="32940">MNNASQHLLSGAVSGFASSISLQPLDLLKTRLQQGDGSSRGARHAGSILSIARDIVREKGVFGLWRGTSATLLRNVPGVALYFTSLNHVRTVLATTPYFAVVPLEQTRASSGSVLPKLSKWGNLLAGATARVAVGTLLNPFAVLKARYESNLHEYKSLASAIHSLVQAGPSELFRGVLAASLRDAPYAGLFVVSYEHFKGELEHFVAPTSSTSSTLVYGFAAASAGVVASLATHPFDVVKTKMQVRTEDRYQGLLKTISTIYQQRGWIGFYDGAVLRILRKPPNSAIAWATYESVLMLMRRSQQS</sequence>
<dbReference type="PANTHER" id="PTHR46181:SF3">
    <property type="entry name" value="MITOCHONDRIAL GLYCINE TRANSPORTER"/>
    <property type="match status" value="1"/>
</dbReference>
<proteinExistence type="inferred from homology"/>
<dbReference type="PRINTS" id="PR00926">
    <property type="entry name" value="MITOCARRIER"/>
</dbReference>
<protein>
    <recommendedName>
        <fullName evidence="10">Mitochondrial glycine transporter</fullName>
    </recommendedName>
    <alternativeName>
        <fullName evidence="10">Solute carrier family 25 member 38 homolog</fullName>
    </alternativeName>
</protein>
<keyword evidence="4 10" id="KW-0677">Repeat</keyword>
<evidence type="ECO:0000256" key="9">
    <source>
        <dbReference type="ARBA" id="ARBA00034060"/>
    </source>
</evidence>
<keyword evidence="2 10" id="KW-0813">Transport</keyword>
<dbReference type="InterPro" id="IPR002067">
    <property type="entry name" value="MCP"/>
</dbReference>
<evidence type="ECO:0000256" key="8">
    <source>
        <dbReference type="ARBA" id="ARBA00023136"/>
    </source>
</evidence>
<dbReference type="PROSITE" id="PS50920">
    <property type="entry name" value="SOLCAR"/>
    <property type="match status" value="3"/>
</dbReference>
<evidence type="ECO:0000256" key="11">
    <source>
        <dbReference type="PROSITE-ProRule" id="PRU00282"/>
    </source>
</evidence>
<dbReference type="GO" id="GO:0015187">
    <property type="term" value="F:glycine transmembrane transporter activity"/>
    <property type="evidence" value="ECO:0007669"/>
    <property type="project" value="UniProtKB-UniRule"/>
</dbReference>
<feature type="repeat" description="Solcar" evidence="11">
    <location>
        <begin position="118"/>
        <end position="201"/>
    </location>
</feature>
<name>A0A1X6MW62_9APHY</name>
<dbReference type="InterPro" id="IPR018108">
    <property type="entry name" value="MCP_transmembrane"/>
</dbReference>
<evidence type="ECO:0000256" key="5">
    <source>
        <dbReference type="ARBA" id="ARBA00022792"/>
    </source>
</evidence>
<dbReference type="Proteomes" id="UP000194127">
    <property type="component" value="Unassembled WGS sequence"/>
</dbReference>
<feature type="repeat" description="Solcar" evidence="11">
    <location>
        <begin position="213"/>
        <end position="298"/>
    </location>
</feature>
<dbReference type="EMBL" id="KZ110600">
    <property type="protein sequence ID" value="OSX60608.1"/>
    <property type="molecule type" value="Genomic_DNA"/>
</dbReference>
<comment type="function">
    <text evidence="10">Mitochondrial glycine transporter that imports glycine into the mitochondrial matrix. Plays an important role in providing glycine for the first enzymatic step in heme biosynthesis, the condensation of glycine with succinyl-CoA to produce 5-aminolevulinate (ALA) in the miochondrial matrix.</text>
</comment>
<dbReference type="PANTHER" id="PTHR46181">
    <property type="entry name" value="MITOCHONDRIAL GLYCINE TRANSPORTER"/>
    <property type="match status" value="1"/>
</dbReference>
<dbReference type="STRING" id="670580.A0A1X6MW62"/>
<feature type="repeat" description="Solcar" evidence="11">
    <location>
        <begin position="2"/>
        <end position="92"/>
    </location>
</feature>
<comment type="catalytic activity">
    <reaction evidence="9 10">
        <text>glycine(in) = glycine(out)</text>
        <dbReference type="Rhea" id="RHEA:70715"/>
        <dbReference type="ChEBI" id="CHEBI:57305"/>
    </reaction>
</comment>
<evidence type="ECO:0000256" key="1">
    <source>
        <dbReference type="ARBA" id="ARBA00004225"/>
    </source>
</evidence>
<keyword evidence="8 10" id="KW-0472">Membrane</keyword>
<dbReference type="InterPro" id="IPR030847">
    <property type="entry name" value="Hem25/SLC25A38"/>
</dbReference>
<dbReference type="OrthoDB" id="1924968at2759"/>
<evidence type="ECO:0000256" key="2">
    <source>
        <dbReference type="ARBA" id="ARBA00022448"/>
    </source>
</evidence>
<dbReference type="RefSeq" id="XP_024337402.1">
    <property type="nucleotide sequence ID" value="XM_024488144.1"/>
</dbReference>
<dbReference type="GeneID" id="36333093"/>
<evidence type="ECO:0000313" key="12">
    <source>
        <dbReference type="EMBL" id="OSX60608.1"/>
    </source>
</evidence>
<organism evidence="12 13">
    <name type="scientific">Postia placenta MAD-698-R-SB12</name>
    <dbReference type="NCBI Taxonomy" id="670580"/>
    <lineage>
        <taxon>Eukaryota</taxon>
        <taxon>Fungi</taxon>
        <taxon>Dikarya</taxon>
        <taxon>Basidiomycota</taxon>
        <taxon>Agaricomycotina</taxon>
        <taxon>Agaricomycetes</taxon>
        <taxon>Polyporales</taxon>
        <taxon>Adustoporiaceae</taxon>
        <taxon>Rhodonia</taxon>
    </lineage>
</organism>
<comment type="subcellular location">
    <subcellularLocation>
        <location evidence="10">Mitochondrion inner membrane</location>
        <topology evidence="10">Multi-pass membrane protein</topology>
    </subcellularLocation>
    <subcellularLocation>
        <location evidence="1">Mitochondrion membrane</location>
        <topology evidence="1">Multi-pass membrane protein</topology>
    </subcellularLocation>
</comment>
<accession>A0A1X6MW62</accession>
<keyword evidence="6 10" id="KW-1133">Transmembrane helix</keyword>
<evidence type="ECO:0000313" key="13">
    <source>
        <dbReference type="Proteomes" id="UP000194127"/>
    </source>
</evidence>
<evidence type="ECO:0000256" key="10">
    <source>
        <dbReference type="HAMAP-Rule" id="MF_03064"/>
    </source>
</evidence>
<keyword evidence="13" id="KW-1185">Reference proteome</keyword>
<dbReference type="GO" id="GO:1904983">
    <property type="term" value="P:glycine import into mitochondrion"/>
    <property type="evidence" value="ECO:0007669"/>
    <property type="project" value="UniProtKB-UniRule"/>
</dbReference>
<evidence type="ECO:0000256" key="4">
    <source>
        <dbReference type="ARBA" id="ARBA00022737"/>
    </source>
</evidence>
<evidence type="ECO:0000256" key="3">
    <source>
        <dbReference type="ARBA" id="ARBA00022692"/>
    </source>
</evidence>
<dbReference type="InterPro" id="IPR023395">
    <property type="entry name" value="MCP_dom_sf"/>
</dbReference>
<dbReference type="AlphaFoldDB" id="A0A1X6MW62"/>
<comment type="similarity">
    <text evidence="10">Belongs to the mitochondrial carrier (TC 2.A.29) family. SLC25A38 subfamily.</text>
</comment>
<dbReference type="HAMAP" id="MF_03064">
    <property type="entry name" value="SLC25A38"/>
    <property type="match status" value="1"/>
</dbReference>
<dbReference type="Pfam" id="PF00153">
    <property type="entry name" value="Mito_carr"/>
    <property type="match status" value="3"/>
</dbReference>
<reference evidence="12 13" key="1">
    <citation type="submission" date="2017-04" db="EMBL/GenBank/DDBJ databases">
        <title>Genome Sequence of the Model Brown-Rot Fungus Postia placenta SB12.</title>
        <authorList>
            <consortium name="DOE Joint Genome Institute"/>
            <person name="Gaskell J."/>
            <person name="Kersten P."/>
            <person name="Larrondo L.F."/>
            <person name="Canessa P."/>
            <person name="Martinez D."/>
            <person name="Hibbett D."/>
            <person name="Schmoll M."/>
            <person name="Kubicek C.P."/>
            <person name="Martinez A.T."/>
            <person name="Yadav J."/>
            <person name="Master E."/>
            <person name="Magnuson J.K."/>
            <person name="James T."/>
            <person name="Yaver D."/>
            <person name="Berka R."/>
            <person name="Labutti K."/>
            <person name="Lipzen A."/>
            <person name="Aerts A."/>
            <person name="Barry K."/>
            <person name="Henrissat B."/>
            <person name="Blanchette R."/>
            <person name="Grigoriev I."/>
            <person name="Cullen D."/>
        </authorList>
    </citation>
    <scope>NUCLEOTIDE SEQUENCE [LARGE SCALE GENOMIC DNA]</scope>
    <source>
        <strain evidence="12 13">MAD-698-R-SB12</strain>
    </source>
</reference>
<dbReference type="SUPFAM" id="SSF103506">
    <property type="entry name" value="Mitochondrial carrier"/>
    <property type="match status" value="1"/>
</dbReference>
<dbReference type="Gene3D" id="1.50.40.10">
    <property type="entry name" value="Mitochondrial carrier domain"/>
    <property type="match status" value="2"/>
</dbReference>